<dbReference type="SUPFAM" id="SSF55781">
    <property type="entry name" value="GAF domain-like"/>
    <property type="match status" value="1"/>
</dbReference>
<keyword evidence="8" id="KW-1185">Reference proteome</keyword>
<dbReference type="EMBL" id="FQZL01000018">
    <property type="protein sequence ID" value="SHJ37430.1"/>
    <property type="molecule type" value="Genomic_DNA"/>
</dbReference>
<keyword evidence="5" id="KW-0812">Transmembrane</keyword>
<keyword evidence="5" id="KW-1133">Transmembrane helix</keyword>
<dbReference type="GO" id="GO:0000155">
    <property type="term" value="F:phosphorelay sensor kinase activity"/>
    <property type="evidence" value="ECO:0007669"/>
    <property type="project" value="InterPro"/>
</dbReference>
<reference evidence="7 8" key="1">
    <citation type="submission" date="2016-11" db="EMBL/GenBank/DDBJ databases">
        <authorList>
            <person name="Jaros S."/>
            <person name="Januszkiewicz K."/>
            <person name="Wedrychowicz H."/>
        </authorList>
    </citation>
    <scope>NUCLEOTIDE SEQUENCE [LARGE SCALE GENOMIC DNA]</scope>
    <source>
        <strain evidence="7 8">DSM 17477</strain>
    </source>
</reference>
<feature type="domain" description="Histidine kinase" evidence="6">
    <location>
        <begin position="242"/>
        <end position="432"/>
    </location>
</feature>
<feature type="transmembrane region" description="Helical" evidence="5">
    <location>
        <begin position="35"/>
        <end position="55"/>
    </location>
</feature>
<evidence type="ECO:0000256" key="1">
    <source>
        <dbReference type="ARBA" id="ARBA00000085"/>
    </source>
</evidence>
<dbReference type="AlphaFoldDB" id="A0A1M6ISI3"/>
<dbReference type="PROSITE" id="PS50109">
    <property type="entry name" value="HIS_KIN"/>
    <property type="match status" value="1"/>
</dbReference>
<dbReference type="GO" id="GO:0016020">
    <property type="term" value="C:membrane"/>
    <property type="evidence" value="ECO:0007669"/>
    <property type="project" value="InterPro"/>
</dbReference>
<evidence type="ECO:0000256" key="4">
    <source>
        <dbReference type="ARBA" id="ARBA00023012"/>
    </source>
</evidence>
<evidence type="ECO:0000313" key="8">
    <source>
        <dbReference type="Proteomes" id="UP000184052"/>
    </source>
</evidence>
<organism evidence="7 8">
    <name type="scientific">Dethiosulfatibacter aminovorans DSM 17477</name>
    <dbReference type="NCBI Taxonomy" id="1121476"/>
    <lineage>
        <taxon>Bacteria</taxon>
        <taxon>Bacillati</taxon>
        <taxon>Bacillota</taxon>
        <taxon>Tissierellia</taxon>
        <taxon>Dethiosulfatibacter</taxon>
    </lineage>
</organism>
<dbReference type="PANTHER" id="PTHR34220">
    <property type="entry name" value="SENSOR HISTIDINE KINASE YPDA"/>
    <property type="match status" value="1"/>
</dbReference>
<dbReference type="SUPFAM" id="SSF55874">
    <property type="entry name" value="ATPase domain of HSP90 chaperone/DNA topoisomerase II/histidine kinase"/>
    <property type="match status" value="1"/>
</dbReference>
<dbReference type="Pfam" id="PF02518">
    <property type="entry name" value="HATPase_c"/>
    <property type="match status" value="1"/>
</dbReference>
<protein>
    <recommendedName>
        <fullName evidence="2">histidine kinase</fullName>
        <ecNumber evidence="2">2.7.13.3</ecNumber>
    </recommendedName>
</protein>
<dbReference type="InterPro" id="IPR050640">
    <property type="entry name" value="Bact_2-comp_sensor_kinase"/>
</dbReference>
<dbReference type="InterPro" id="IPR005467">
    <property type="entry name" value="His_kinase_dom"/>
</dbReference>
<gene>
    <name evidence="7" type="ORF">SAMN02745751_02419</name>
</gene>
<dbReference type="STRING" id="1121476.SAMN02745751_02419"/>
<evidence type="ECO:0000256" key="3">
    <source>
        <dbReference type="ARBA" id="ARBA00022777"/>
    </source>
</evidence>
<dbReference type="EC" id="2.7.13.3" evidence="2"/>
<evidence type="ECO:0000259" key="6">
    <source>
        <dbReference type="PROSITE" id="PS50109"/>
    </source>
</evidence>
<dbReference type="OrthoDB" id="9809348at2"/>
<keyword evidence="4" id="KW-0902">Two-component regulatory system</keyword>
<evidence type="ECO:0000256" key="5">
    <source>
        <dbReference type="SAM" id="Phobius"/>
    </source>
</evidence>
<evidence type="ECO:0000256" key="2">
    <source>
        <dbReference type="ARBA" id="ARBA00012438"/>
    </source>
</evidence>
<keyword evidence="3 7" id="KW-0808">Transferase</keyword>
<sequence length="434" mass="48777">MKYLKLNYELIFIYILVLHVTLFGGLFAIDPNHWNYYLILMVFSFTLNSLILYSYNHLHNKKVEQSMDEFKTLEDTIRIADKTMPLFSQGLNEETAYKIANTVKIMTNAPSVAITDKKNVLAFIGAGCEKHPVGYPIKTQATLDALKSGEIKIIRSKEEFNCTVNNCNCPLESAIIVPLSNQHEVIGSLKIYETHKGEVQEDKIRLASGMGKLLNMQIELAELDRQRQLATSAKLDALQAQVNPHFLFNALNAVSMYITKDPKYAKKLIVKLSQLLRYMLKNTGRFITLKEEISHIENYVALENARFQDKIEILYDIDKDLGKLKIPVLSIQPLVQNSILHGLIPKEGKGTVTISAHKVDDKVLISVTDNGVGIMEGDVEKVFTSGYGKGCGVGVPNVNERLKMLYGKDYSLEIRSKFGAGTKAYFSVPFNKEG</sequence>
<keyword evidence="3 7" id="KW-0418">Kinase</keyword>
<comment type="catalytic activity">
    <reaction evidence="1">
        <text>ATP + protein L-histidine = ADP + protein N-phospho-L-histidine.</text>
        <dbReference type="EC" id="2.7.13.3"/>
    </reaction>
</comment>
<dbReference type="Proteomes" id="UP000184052">
    <property type="component" value="Unassembled WGS sequence"/>
</dbReference>
<accession>A0A1M6ISI3</accession>
<dbReference type="InterPro" id="IPR010559">
    <property type="entry name" value="Sig_transdc_His_kin_internal"/>
</dbReference>
<dbReference type="SMART" id="SM00387">
    <property type="entry name" value="HATPase_c"/>
    <property type="match status" value="1"/>
</dbReference>
<dbReference type="Pfam" id="PF06580">
    <property type="entry name" value="His_kinase"/>
    <property type="match status" value="1"/>
</dbReference>
<name>A0A1M6ISI3_9FIRM</name>
<dbReference type="RefSeq" id="WP_073049838.1">
    <property type="nucleotide sequence ID" value="NZ_FQZL01000018.1"/>
</dbReference>
<dbReference type="InterPro" id="IPR029016">
    <property type="entry name" value="GAF-like_dom_sf"/>
</dbReference>
<dbReference type="PANTHER" id="PTHR34220:SF7">
    <property type="entry name" value="SENSOR HISTIDINE KINASE YPDA"/>
    <property type="match status" value="1"/>
</dbReference>
<feature type="transmembrane region" description="Helical" evidence="5">
    <location>
        <begin position="12"/>
        <end position="29"/>
    </location>
</feature>
<dbReference type="Gene3D" id="3.30.565.10">
    <property type="entry name" value="Histidine kinase-like ATPase, C-terminal domain"/>
    <property type="match status" value="1"/>
</dbReference>
<dbReference type="InterPro" id="IPR004358">
    <property type="entry name" value="Sig_transdc_His_kin-like_C"/>
</dbReference>
<dbReference type="InterPro" id="IPR036890">
    <property type="entry name" value="HATPase_C_sf"/>
</dbReference>
<evidence type="ECO:0000313" key="7">
    <source>
        <dbReference type="EMBL" id="SHJ37430.1"/>
    </source>
</evidence>
<dbReference type="PRINTS" id="PR00344">
    <property type="entry name" value="BCTRLSENSOR"/>
</dbReference>
<proteinExistence type="predicted"/>
<keyword evidence="5" id="KW-0472">Membrane</keyword>
<dbReference type="InterPro" id="IPR003594">
    <property type="entry name" value="HATPase_dom"/>
</dbReference>
<dbReference type="Gene3D" id="3.30.450.40">
    <property type="match status" value="1"/>
</dbReference>